<comment type="similarity">
    <text evidence="1">Belongs to the DDAH family.</text>
</comment>
<dbReference type="Proteomes" id="UP000694553">
    <property type="component" value="Unassembled WGS sequence"/>
</dbReference>
<dbReference type="OMA" id="DICSMGG"/>
<sequence>MAEPFGHFTHALIRALPPPGDPWEEALGVAAPPGPPPDPAKARRQWGVLGGVLRQRLGLQVLELPPARGGLRPLLLEELVVVQGGTALLTRPGPPRREELGGLREVLEQLQLRVLSVTDEGAALDGGDVLFTGREFFVGISPWTNLRGAEAVADAFRDFTVSTVPVGGGGRLKGFCSMAAPQTIAHGSSDGARRAIKAMEQLSDHPYSRLALPDDPAGNCLFTRPGGLPGGVLVHRGPEEFPQSQKAFQKVPGVSLVPLDLSEAAKAGGALSSCCVLLRARPAGRGRP</sequence>
<dbReference type="OrthoDB" id="9310469at2759"/>
<dbReference type="Ensembl" id="ENSCMUT00000037112.1">
    <property type="protein sequence ID" value="ENSCMUP00000029319.1"/>
    <property type="gene ID" value="ENSCMUG00000019116.1"/>
</dbReference>
<proteinExistence type="inferred from homology"/>
<reference evidence="3" key="3">
    <citation type="submission" date="2025-09" db="UniProtKB">
        <authorList>
            <consortium name="Ensembl"/>
        </authorList>
    </citation>
    <scope>IDENTIFICATION</scope>
</reference>
<organism evidence="3 4">
    <name type="scientific">Corvus moneduloides</name>
    <name type="common">New Caledonian crow</name>
    <dbReference type="NCBI Taxonomy" id="1196302"/>
    <lineage>
        <taxon>Eukaryota</taxon>
        <taxon>Metazoa</taxon>
        <taxon>Chordata</taxon>
        <taxon>Craniata</taxon>
        <taxon>Vertebrata</taxon>
        <taxon>Euteleostomi</taxon>
        <taxon>Archelosauria</taxon>
        <taxon>Archosauria</taxon>
        <taxon>Dinosauria</taxon>
        <taxon>Saurischia</taxon>
        <taxon>Theropoda</taxon>
        <taxon>Coelurosauria</taxon>
        <taxon>Aves</taxon>
        <taxon>Neognathae</taxon>
        <taxon>Neoaves</taxon>
        <taxon>Telluraves</taxon>
        <taxon>Australaves</taxon>
        <taxon>Passeriformes</taxon>
        <taxon>Corvoidea</taxon>
        <taxon>Corvidae</taxon>
        <taxon>Corvus</taxon>
    </lineage>
</organism>
<dbReference type="PANTHER" id="PTHR12737">
    <property type="entry name" value="DIMETHYLARGININE DIMETHYLAMINOHYDROLASE"/>
    <property type="match status" value="1"/>
</dbReference>
<keyword evidence="4" id="KW-1185">Reference proteome</keyword>
<dbReference type="AlphaFoldDB" id="A0A8U7NGX7"/>
<evidence type="ECO:0000256" key="1">
    <source>
        <dbReference type="ARBA" id="ARBA00008532"/>
    </source>
</evidence>
<reference evidence="4" key="1">
    <citation type="submission" date="2019-10" db="EMBL/GenBank/DDBJ databases">
        <title>Corvus moneduloides (New Caledonian crow) genome, bCorMon1, primary haplotype.</title>
        <authorList>
            <person name="Rutz C."/>
            <person name="Fungtammasan C."/>
            <person name="Mountcastle J."/>
            <person name="Formenti G."/>
            <person name="Chow W."/>
            <person name="Howe K."/>
            <person name="Steele M.P."/>
            <person name="Fernandes J."/>
            <person name="Gilbert M.T.P."/>
            <person name="Fedrigo O."/>
            <person name="Jarvis E.D."/>
            <person name="Gemmell N."/>
        </authorList>
    </citation>
    <scope>NUCLEOTIDE SEQUENCE [LARGE SCALE GENOMIC DNA]</scope>
</reference>
<gene>
    <name evidence="3" type="primary">DDAH2</name>
</gene>
<dbReference type="Gene3D" id="3.75.10.10">
    <property type="entry name" value="L-arginine/glycine Amidinotransferase, Chain A"/>
    <property type="match status" value="1"/>
</dbReference>
<dbReference type="SUPFAM" id="SSF55909">
    <property type="entry name" value="Pentein"/>
    <property type="match status" value="1"/>
</dbReference>
<protein>
    <submittedName>
        <fullName evidence="3">DDAH family member 2, ADMA-independent</fullName>
    </submittedName>
</protein>
<dbReference type="PANTHER" id="PTHR12737:SF16">
    <property type="entry name" value="N(G),N(G)-DIMETHYLARGININE DIMETHYLAMINOHYDROLASE 2"/>
    <property type="match status" value="1"/>
</dbReference>
<dbReference type="CTD" id="23564"/>
<evidence type="ECO:0000313" key="4">
    <source>
        <dbReference type="Proteomes" id="UP000694553"/>
    </source>
</evidence>
<dbReference type="GO" id="GO:0016787">
    <property type="term" value="F:hydrolase activity"/>
    <property type="evidence" value="ECO:0007669"/>
    <property type="project" value="UniProtKB-KW"/>
</dbReference>
<reference evidence="3" key="2">
    <citation type="submission" date="2025-08" db="UniProtKB">
        <authorList>
            <consortium name="Ensembl"/>
        </authorList>
    </citation>
    <scope>IDENTIFICATION</scope>
</reference>
<dbReference type="InterPro" id="IPR033199">
    <property type="entry name" value="DDAH-like"/>
</dbReference>
<dbReference type="GeneID" id="116436922"/>
<evidence type="ECO:0000256" key="2">
    <source>
        <dbReference type="ARBA" id="ARBA00022801"/>
    </source>
</evidence>
<dbReference type="RefSeq" id="XP_031950268.1">
    <property type="nucleotide sequence ID" value="XM_032094377.1"/>
</dbReference>
<dbReference type="FunFam" id="3.75.10.10:FF:000004">
    <property type="entry name" value="N(G),N(G)-dimethylarginine dimethylaminohydrolase 1"/>
    <property type="match status" value="1"/>
</dbReference>
<name>A0A8U7NGX7_CORMO</name>
<evidence type="ECO:0000313" key="3">
    <source>
        <dbReference type="Ensembl" id="ENSCMUP00000029319.1"/>
    </source>
</evidence>
<accession>A0A8U7NGX7</accession>
<keyword evidence="2" id="KW-0378">Hydrolase</keyword>